<name>A0A0H5BDR4_BLAVI</name>
<sequence length="185" mass="19748">MKLLTLLVVPLALGLAGAAVAEPAVGRAACAGIPGAAERLACYDAEAAKSAKPDEAAPAEAGLAGWVLERRQDRLTGTEVCVISPPAKPYVRVGRDDLVVDFSARGGVARYRYRIDDAEPSRERSPRGADRPRQQVHIDGKAFHRILAGSQLVLEVTTRSGGVVVEEFDLAGLSAQHDRLLRECR</sequence>
<reference evidence="4" key="3">
    <citation type="journal article" date="2016" name="Genome Announc.">
        <title>Revised genome sequence of the purple photosynthetic bacterium Blastochloris viridis.</title>
        <authorList>
            <person name="Liu L.N."/>
            <person name="Faulkner M."/>
            <person name="Liu X."/>
            <person name="Huang F."/>
            <person name="Darby A.C."/>
            <person name="Hall N."/>
        </authorList>
    </citation>
    <scope>NUCLEOTIDE SEQUENCE [LARGE SCALE GENOMIC DNA]</scope>
    <source>
        <strain evidence="4">ATCC 19567 / DSM 133 / F</strain>
    </source>
</reference>
<dbReference type="KEGG" id="bvr:BVIR_465"/>
<dbReference type="OrthoDB" id="7959276at2"/>
<protein>
    <submittedName>
        <fullName evidence="3">Uncharacterized protein</fullName>
    </submittedName>
</protein>
<evidence type="ECO:0000313" key="3">
    <source>
        <dbReference type="EMBL" id="CUU44185.1"/>
    </source>
</evidence>
<reference evidence="3" key="2">
    <citation type="submission" date="2015-11" db="EMBL/GenBank/DDBJ databases">
        <authorList>
            <person name="Zhang Y."/>
            <person name="Guo Z."/>
        </authorList>
    </citation>
    <scope>NUCLEOTIDE SEQUENCE</scope>
    <source>
        <strain evidence="3">1</strain>
    </source>
</reference>
<accession>A0A0H5BDR4</accession>
<keyword evidence="4" id="KW-1185">Reference proteome</keyword>
<dbReference type="AlphaFoldDB" id="A0A0H5BDR4"/>
<dbReference type="Proteomes" id="UP000065734">
    <property type="component" value="Chromosome I"/>
</dbReference>
<evidence type="ECO:0000313" key="2">
    <source>
        <dbReference type="EMBL" id="BAR98471.1"/>
    </source>
</evidence>
<keyword evidence="1" id="KW-0732">Signal</keyword>
<dbReference type="EMBL" id="AP014854">
    <property type="protein sequence ID" value="BAR98471.1"/>
    <property type="molecule type" value="Genomic_DNA"/>
</dbReference>
<dbReference type="EMBL" id="LN907867">
    <property type="protein sequence ID" value="CUU44185.1"/>
    <property type="molecule type" value="Genomic_DNA"/>
</dbReference>
<dbReference type="RefSeq" id="WP_055036255.1">
    <property type="nucleotide sequence ID" value="NZ_AP014854.2"/>
</dbReference>
<proteinExistence type="predicted"/>
<organism evidence="3 4">
    <name type="scientific">Blastochloris viridis</name>
    <name type="common">Rhodopseudomonas viridis</name>
    <dbReference type="NCBI Taxonomy" id="1079"/>
    <lineage>
        <taxon>Bacteria</taxon>
        <taxon>Pseudomonadati</taxon>
        <taxon>Pseudomonadota</taxon>
        <taxon>Alphaproteobacteria</taxon>
        <taxon>Hyphomicrobiales</taxon>
        <taxon>Blastochloridaceae</taxon>
        <taxon>Blastochloris</taxon>
    </lineage>
</organism>
<reference evidence="2" key="1">
    <citation type="journal article" date="2015" name="Genome Announc.">
        <title>Complete Genome Sequence of the Bacteriochlorophyll b-Producing Photosynthetic Bacterium Blastochloris viridis.</title>
        <authorList>
            <person name="Tsukatani Y."/>
            <person name="Hirose Y."/>
            <person name="Harada J."/>
            <person name="Misawa N."/>
            <person name="Mori K."/>
            <person name="Inoue K."/>
            <person name="Tamiaki H."/>
        </authorList>
    </citation>
    <scope>NUCLEOTIDE SEQUENCE [LARGE SCALE GENOMIC DNA]</scope>
    <source>
        <strain evidence="2">DSM 133</strain>
    </source>
</reference>
<feature type="chain" id="PRO_5014229120" evidence="1">
    <location>
        <begin position="22"/>
        <end position="185"/>
    </location>
</feature>
<feature type="signal peptide" evidence="1">
    <location>
        <begin position="1"/>
        <end position="21"/>
    </location>
</feature>
<gene>
    <name evidence="2" type="ORF">BV133_878</name>
    <name evidence="3" type="ORF">BVIRIDIS_32320</name>
</gene>
<evidence type="ECO:0000256" key="1">
    <source>
        <dbReference type="SAM" id="SignalP"/>
    </source>
</evidence>
<dbReference type="STRING" id="1079.BVIR_465"/>
<evidence type="ECO:0000313" key="4">
    <source>
        <dbReference type="Proteomes" id="UP000065734"/>
    </source>
</evidence>